<dbReference type="Gene3D" id="3.60.21.10">
    <property type="match status" value="1"/>
</dbReference>
<keyword evidence="6" id="KW-1185">Reference proteome</keyword>
<accession>A0ABR7D6K4</accession>
<evidence type="ECO:0000313" key="5">
    <source>
        <dbReference type="EMBL" id="MBC5623603.1"/>
    </source>
</evidence>
<proteinExistence type="inferred from homology"/>
<reference evidence="5 6" key="1">
    <citation type="submission" date="2020-08" db="EMBL/GenBank/DDBJ databases">
        <title>Genome public.</title>
        <authorList>
            <person name="Liu C."/>
            <person name="Sun Q."/>
        </authorList>
    </citation>
    <scope>NUCLEOTIDE SEQUENCE [LARGE SCALE GENOMIC DNA]</scope>
    <source>
        <strain evidence="5 6">NSJ-56</strain>
    </source>
</reference>
<evidence type="ECO:0000259" key="4">
    <source>
        <dbReference type="Pfam" id="PF02872"/>
    </source>
</evidence>
<dbReference type="Pfam" id="PF00149">
    <property type="entry name" value="Metallophos"/>
    <property type="match status" value="1"/>
</dbReference>
<dbReference type="PANTHER" id="PTHR11575">
    <property type="entry name" value="5'-NUCLEOTIDASE-RELATED"/>
    <property type="match status" value="1"/>
</dbReference>
<dbReference type="CDD" id="cd00845">
    <property type="entry name" value="MPP_UshA_N_like"/>
    <property type="match status" value="1"/>
</dbReference>
<dbReference type="SUPFAM" id="SSF56300">
    <property type="entry name" value="Metallo-dependent phosphatases"/>
    <property type="match status" value="1"/>
</dbReference>
<comment type="similarity">
    <text evidence="2">Belongs to the 5'-nucleotidase family.</text>
</comment>
<dbReference type="PRINTS" id="PR01607">
    <property type="entry name" value="APYRASEFAMLY"/>
</dbReference>
<dbReference type="InterPro" id="IPR036907">
    <property type="entry name" value="5'-Nucleotdase_C_sf"/>
</dbReference>
<keyword evidence="2" id="KW-0547">Nucleotide-binding</keyword>
<comment type="caution">
    <text evidence="5">The sequence shown here is derived from an EMBL/GenBank/DDBJ whole genome shotgun (WGS) entry which is preliminary data.</text>
</comment>
<feature type="domain" description="5'-Nucleotidase C-terminal" evidence="4">
    <location>
        <begin position="318"/>
        <end position="445"/>
    </location>
</feature>
<dbReference type="InterPro" id="IPR008334">
    <property type="entry name" value="5'-Nucleotdase_C"/>
</dbReference>
<dbReference type="Pfam" id="PF02872">
    <property type="entry name" value="5_nucleotid_C"/>
    <property type="match status" value="1"/>
</dbReference>
<keyword evidence="1" id="KW-0732">Signal</keyword>
<evidence type="ECO:0000313" key="6">
    <source>
        <dbReference type="Proteomes" id="UP000646484"/>
    </source>
</evidence>
<dbReference type="InterPro" id="IPR029052">
    <property type="entry name" value="Metallo-depent_PP-like"/>
</dbReference>
<dbReference type="EMBL" id="JACOOH010000012">
    <property type="protein sequence ID" value="MBC5623603.1"/>
    <property type="molecule type" value="Genomic_DNA"/>
</dbReference>
<dbReference type="PANTHER" id="PTHR11575:SF24">
    <property type="entry name" value="5'-NUCLEOTIDASE"/>
    <property type="match status" value="1"/>
</dbReference>
<dbReference type="PROSITE" id="PS51257">
    <property type="entry name" value="PROKAR_LIPOPROTEIN"/>
    <property type="match status" value="1"/>
</dbReference>
<feature type="domain" description="Calcineurin-like phosphoesterase" evidence="3">
    <location>
        <begin position="43"/>
        <end position="239"/>
    </location>
</feature>
<protein>
    <submittedName>
        <fullName evidence="5">Bifunctional metallophosphatase/5'-nucleotidase</fullName>
    </submittedName>
</protein>
<sequence length="478" mass="53399">MKHEWANKWVNFYSGIRYRYILLYILLLLVGCRTKTAEKEIVIISTNDIHGYIDQFPKLATFVERVKAEHPNVILVDAGDRFTGNPYVDYAEERGKPIITLMNALGYAVATLGNHECDYGQETLRRRINDASFPIICANINSSRAALDTIAPYHSMTVNGLELCFIGLTQTTNGLPDANPDHFTGITFDDYRQTAARYKYLKQNGDALIAITHLGVDADSVLAMSMPELDVIIGGHTHTLLDTAKFINDVMIGQSGIALKYAGVTILKFSGKKLIHRSFRSVNIDTITRPEPRILDLVNQFYDRPEFKKIVGHTSRPLSQEMTGHIVTTATREATRGDFAFYNLGGIRKTLIPPGDITLETLLEIEPFGNHIVIQEMTAEDIKLLLLNRFNELRKYPFTDLLMAGGTFSITRDSTGKGIDVLLKDHSGTPLANGKRYRVALNNYINAEYTFPGKGKGIHSGISVMEALLAYLKKHPSL</sequence>
<dbReference type="InterPro" id="IPR004843">
    <property type="entry name" value="Calcineurin-like_PHP"/>
</dbReference>
<evidence type="ECO:0000259" key="3">
    <source>
        <dbReference type="Pfam" id="PF00149"/>
    </source>
</evidence>
<dbReference type="Gene3D" id="3.90.780.10">
    <property type="entry name" value="5'-Nucleotidase, C-terminal domain"/>
    <property type="match status" value="1"/>
</dbReference>
<dbReference type="SUPFAM" id="SSF55816">
    <property type="entry name" value="5'-nucleotidase (syn. UDP-sugar hydrolase), C-terminal domain"/>
    <property type="match status" value="1"/>
</dbReference>
<name>A0ABR7D6K4_9BACT</name>
<evidence type="ECO:0000256" key="1">
    <source>
        <dbReference type="ARBA" id="ARBA00022729"/>
    </source>
</evidence>
<dbReference type="RefSeq" id="WP_186978628.1">
    <property type="nucleotide sequence ID" value="NZ_JACOOH010000012.1"/>
</dbReference>
<gene>
    <name evidence="5" type="ORF">H8S64_21140</name>
</gene>
<organism evidence="5 6">
    <name type="scientific">Butyricimonas hominis</name>
    <dbReference type="NCBI Taxonomy" id="2763032"/>
    <lineage>
        <taxon>Bacteria</taxon>
        <taxon>Pseudomonadati</taxon>
        <taxon>Bacteroidota</taxon>
        <taxon>Bacteroidia</taxon>
        <taxon>Bacteroidales</taxon>
        <taxon>Odoribacteraceae</taxon>
        <taxon>Butyricimonas</taxon>
    </lineage>
</organism>
<evidence type="ECO:0000256" key="2">
    <source>
        <dbReference type="RuleBase" id="RU362119"/>
    </source>
</evidence>
<keyword evidence="2" id="KW-0378">Hydrolase</keyword>
<dbReference type="Proteomes" id="UP000646484">
    <property type="component" value="Unassembled WGS sequence"/>
</dbReference>
<dbReference type="InterPro" id="IPR006179">
    <property type="entry name" value="5_nucleotidase/apyrase"/>
</dbReference>